<feature type="region of interest" description="Disordered" evidence="1">
    <location>
        <begin position="93"/>
        <end position="154"/>
    </location>
</feature>
<evidence type="ECO:0000313" key="2">
    <source>
        <dbReference type="EMBL" id="KAF4708744.1"/>
    </source>
</evidence>
<comment type="caution">
    <text evidence="2">The sequence shown here is derived from an EMBL/GenBank/DDBJ whole genome shotgun (WGS) entry which is preliminary data.</text>
</comment>
<dbReference type="EMBL" id="JABANO010032339">
    <property type="protein sequence ID" value="KAF4708744.1"/>
    <property type="molecule type" value="Genomic_DNA"/>
</dbReference>
<feature type="region of interest" description="Disordered" evidence="1">
    <location>
        <begin position="31"/>
        <end position="52"/>
    </location>
</feature>
<evidence type="ECO:0000313" key="4">
    <source>
        <dbReference type="Proteomes" id="UP000553632"/>
    </source>
</evidence>
<name>A0A7J6QJF7_PEROL</name>
<accession>A0A7J6QJF7</accession>
<dbReference type="EMBL" id="JABANM010019493">
    <property type="protein sequence ID" value="KAF4724372.1"/>
    <property type="molecule type" value="Genomic_DNA"/>
</dbReference>
<evidence type="ECO:0000256" key="1">
    <source>
        <dbReference type="SAM" id="MobiDB-lite"/>
    </source>
</evidence>
<sequence>MAIGHGSASCLGWFTKDDDDQLDMLQLDELEHDEEMQPKQFSSYLDPAKRSDEEASPAYDLMTRVVNLLLHLFCLLVAIEYCNAAWIFTKHDEEPSDEEPPHEEQPFEEQPVEEQPPKVDFYLDPADPGDGAKELPNGVPEGAVLPGIGASVHK</sequence>
<proteinExistence type="predicted"/>
<dbReference type="AlphaFoldDB" id="A0A7J6QJF7"/>
<dbReference type="Proteomes" id="UP000553632">
    <property type="component" value="Unassembled WGS sequence"/>
</dbReference>
<gene>
    <name evidence="3" type="ORF">FOZ62_031543</name>
    <name evidence="2" type="ORF">FOZ63_028596</name>
</gene>
<keyword evidence="4" id="KW-1185">Reference proteome</keyword>
<organism evidence="2 4">
    <name type="scientific">Perkinsus olseni</name>
    <name type="common">Perkinsus atlanticus</name>
    <dbReference type="NCBI Taxonomy" id="32597"/>
    <lineage>
        <taxon>Eukaryota</taxon>
        <taxon>Sar</taxon>
        <taxon>Alveolata</taxon>
        <taxon>Perkinsozoa</taxon>
        <taxon>Perkinsea</taxon>
        <taxon>Perkinsida</taxon>
        <taxon>Perkinsidae</taxon>
        <taxon>Perkinsus</taxon>
    </lineage>
</organism>
<evidence type="ECO:0000313" key="5">
    <source>
        <dbReference type="Proteomes" id="UP000574390"/>
    </source>
</evidence>
<protein>
    <submittedName>
        <fullName evidence="2">Uncharacterized protein</fullName>
    </submittedName>
</protein>
<evidence type="ECO:0000313" key="3">
    <source>
        <dbReference type="EMBL" id="KAF4724372.1"/>
    </source>
</evidence>
<reference evidence="4 5" key="1">
    <citation type="submission" date="2020-04" db="EMBL/GenBank/DDBJ databases">
        <title>Perkinsus olseni comparative genomics.</title>
        <authorList>
            <person name="Bogema D.R."/>
        </authorList>
    </citation>
    <scope>NUCLEOTIDE SEQUENCE [LARGE SCALE GENOMIC DNA]</scope>
    <source>
        <strain evidence="3">ATCC PRA-205</strain>
        <strain evidence="2 4">ATCC PRA-207</strain>
    </source>
</reference>
<feature type="compositionally biased region" description="Acidic residues" evidence="1">
    <location>
        <begin position="94"/>
        <end position="112"/>
    </location>
</feature>
<dbReference type="Proteomes" id="UP000574390">
    <property type="component" value="Unassembled WGS sequence"/>
</dbReference>